<dbReference type="PANTHER" id="PTHR21678">
    <property type="entry name" value="GROWTH INHIBITION AND DIFFERENTIATION RELATED PROTEIN 88"/>
    <property type="match status" value="1"/>
</dbReference>
<dbReference type="AlphaFoldDB" id="A0AAW1NLW8"/>
<feature type="compositionally biased region" description="Basic and acidic residues" evidence="1">
    <location>
        <begin position="214"/>
        <end position="226"/>
    </location>
</feature>
<keyword evidence="3" id="KW-1185">Reference proteome</keyword>
<organism evidence="2 3">
    <name type="scientific">Symbiochloris irregularis</name>
    <dbReference type="NCBI Taxonomy" id="706552"/>
    <lineage>
        <taxon>Eukaryota</taxon>
        <taxon>Viridiplantae</taxon>
        <taxon>Chlorophyta</taxon>
        <taxon>core chlorophytes</taxon>
        <taxon>Trebouxiophyceae</taxon>
        <taxon>Trebouxiales</taxon>
        <taxon>Trebouxiaceae</taxon>
        <taxon>Symbiochloris</taxon>
    </lineage>
</organism>
<dbReference type="PANTHER" id="PTHR21678:SF0">
    <property type="entry name" value="C3H1-TYPE DOMAIN-CONTAINING PROTEIN"/>
    <property type="match status" value="1"/>
</dbReference>
<evidence type="ECO:0000313" key="3">
    <source>
        <dbReference type="Proteomes" id="UP001465755"/>
    </source>
</evidence>
<reference evidence="2 3" key="1">
    <citation type="journal article" date="2024" name="Nat. Commun.">
        <title>Phylogenomics reveals the evolutionary origins of lichenization in chlorophyte algae.</title>
        <authorList>
            <person name="Puginier C."/>
            <person name="Libourel C."/>
            <person name="Otte J."/>
            <person name="Skaloud P."/>
            <person name="Haon M."/>
            <person name="Grisel S."/>
            <person name="Petersen M."/>
            <person name="Berrin J.G."/>
            <person name="Delaux P.M."/>
            <person name="Dal Grande F."/>
            <person name="Keller J."/>
        </authorList>
    </citation>
    <scope>NUCLEOTIDE SEQUENCE [LARGE SCALE GENOMIC DNA]</scope>
    <source>
        <strain evidence="2 3">SAG 2036</strain>
    </source>
</reference>
<evidence type="ECO:0000313" key="2">
    <source>
        <dbReference type="EMBL" id="KAK9790934.1"/>
    </source>
</evidence>
<feature type="region of interest" description="Disordered" evidence="1">
    <location>
        <begin position="174"/>
        <end position="246"/>
    </location>
</feature>
<dbReference type="EMBL" id="JALJOQ010000185">
    <property type="protein sequence ID" value="KAK9790934.1"/>
    <property type="molecule type" value="Genomic_DNA"/>
</dbReference>
<dbReference type="InterPro" id="IPR039884">
    <property type="entry name" value="R3HC1/R3HCL"/>
</dbReference>
<evidence type="ECO:0000256" key="1">
    <source>
        <dbReference type="SAM" id="MobiDB-lite"/>
    </source>
</evidence>
<proteinExistence type="predicted"/>
<sequence length="246" mass="26463">MPKCGQLLQYSEYEVQVNFSRGVIALSIDRESDADTSEYPSGGATPAAISAETEELIASDLASQTPESKQRAATAPASEGRAEAAVSASRDAEAEDWETGWEEGLAKISLHAQGQSSPTTVLEKEVLRLATGNVHPVIRRFNNETALAVFSDPGEARAALAAPSKLAMRPYSEASEASRAWPRGELLPPRPRPKSSPVMAQRLIGHALGHRGLRSKDAEQELESQRQQKQAHTVAKKQGLEAAWAD</sequence>
<feature type="region of interest" description="Disordered" evidence="1">
    <location>
        <begin position="59"/>
        <end position="98"/>
    </location>
</feature>
<protein>
    <submittedName>
        <fullName evidence="2">Uncharacterized protein</fullName>
    </submittedName>
</protein>
<accession>A0AAW1NLW8</accession>
<gene>
    <name evidence="2" type="ORF">WJX73_002267</name>
</gene>
<dbReference type="Proteomes" id="UP001465755">
    <property type="component" value="Unassembled WGS sequence"/>
</dbReference>
<comment type="caution">
    <text evidence="2">The sequence shown here is derived from an EMBL/GenBank/DDBJ whole genome shotgun (WGS) entry which is preliminary data.</text>
</comment>
<name>A0AAW1NLW8_9CHLO</name>